<proteinExistence type="predicted"/>
<dbReference type="EMBL" id="MU864952">
    <property type="protein sequence ID" value="KAK4464056.1"/>
    <property type="molecule type" value="Genomic_DNA"/>
</dbReference>
<feature type="region of interest" description="Disordered" evidence="1">
    <location>
        <begin position="20"/>
        <end position="42"/>
    </location>
</feature>
<organism evidence="2 3">
    <name type="scientific">Cladorrhinum samala</name>
    <dbReference type="NCBI Taxonomy" id="585594"/>
    <lineage>
        <taxon>Eukaryota</taxon>
        <taxon>Fungi</taxon>
        <taxon>Dikarya</taxon>
        <taxon>Ascomycota</taxon>
        <taxon>Pezizomycotina</taxon>
        <taxon>Sordariomycetes</taxon>
        <taxon>Sordariomycetidae</taxon>
        <taxon>Sordariales</taxon>
        <taxon>Podosporaceae</taxon>
        <taxon>Cladorrhinum</taxon>
    </lineage>
</organism>
<dbReference type="Proteomes" id="UP001321749">
    <property type="component" value="Unassembled WGS sequence"/>
</dbReference>
<comment type="caution">
    <text evidence="2">The sequence shown here is derived from an EMBL/GenBank/DDBJ whole genome shotgun (WGS) entry which is preliminary data.</text>
</comment>
<accession>A0AAV9HWA1</accession>
<dbReference type="AlphaFoldDB" id="A0AAV9HWA1"/>
<protein>
    <recommendedName>
        <fullName evidence="4">F-box domain-containing protein</fullName>
    </recommendedName>
</protein>
<feature type="compositionally biased region" description="Low complexity" evidence="1">
    <location>
        <begin position="23"/>
        <end position="33"/>
    </location>
</feature>
<evidence type="ECO:0000256" key="1">
    <source>
        <dbReference type="SAM" id="MobiDB-lite"/>
    </source>
</evidence>
<reference evidence="2" key="2">
    <citation type="submission" date="2023-06" db="EMBL/GenBank/DDBJ databases">
        <authorList>
            <consortium name="Lawrence Berkeley National Laboratory"/>
            <person name="Mondo S.J."/>
            <person name="Hensen N."/>
            <person name="Bonometti L."/>
            <person name="Westerberg I."/>
            <person name="Brannstrom I.O."/>
            <person name="Guillou S."/>
            <person name="Cros-Aarteil S."/>
            <person name="Calhoun S."/>
            <person name="Haridas S."/>
            <person name="Kuo A."/>
            <person name="Pangilinan J."/>
            <person name="Riley R."/>
            <person name="Labutti K."/>
            <person name="Andreopoulos B."/>
            <person name="Lipzen A."/>
            <person name="Chen C."/>
            <person name="Yanf M."/>
            <person name="Daum C."/>
            <person name="Ng V."/>
            <person name="Clum A."/>
            <person name="Steindorff A."/>
            <person name="Ohm R."/>
            <person name="Martin F."/>
            <person name="Silar P."/>
            <person name="Natvig D."/>
            <person name="Lalanne C."/>
            <person name="Gautier V."/>
            <person name="Ament-Velasquez S.L."/>
            <person name="Kruys A."/>
            <person name="Hutchinson M.I."/>
            <person name="Powell A.J."/>
            <person name="Barry K."/>
            <person name="Miller A.N."/>
            <person name="Grigoriev I.V."/>
            <person name="Debuchy R."/>
            <person name="Gladieux P."/>
            <person name="Thoren M.H."/>
            <person name="Johannesson H."/>
        </authorList>
    </citation>
    <scope>NUCLEOTIDE SEQUENCE</scope>
    <source>
        <strain evidence="2">PSN324</strain>
    </source>
</reference>
<name>A0AAV9HWA1_9PEZI</name>
<keyword evidence="3" id="KW-1185">Reference proteome</keyword>
<sequence length="607" mass="68736">MSFSLQSVWERLRGLGRSKRRASQAQAAVTTQSNSHESTAGEAVVDAPSIATNGTTTHQPIASLKLVDDQPRTNLWPKKPPPPPSLIPLYRIPEEVLANIVKQLLYPRDMAARFCLARVSRLLRRHTLDSCGLYTHDLSRKTPGRAHERAETSEARGRELNYKYLVEMDLSNMVWGNVEWFCNVYKTVYKTVRVLLARDGLCEHCSLQRAARRPYGCKFVSRSWVAKGQPKRLHCSGCDDLHELREFSAAQRAMDHESRVCIARAGHLRLCSHKLITWPDIEQPLLALCHLRGGDTTETIQLAGCRHLMHRGCPHQSSASEAADTGTYPSIELLFNRRSGVAKLRLTWSAHATIAVNQDGRFESRDVREMFQRHRRTGAASMTLDPEPDIRRLHLDEMMCFGTDWCCCLSYINSSLAGHGSQGDSIQIIQVPGQGYRECLLKRKHKIWSTKGYGEVTVHDCPSNPAAERSSSSSSFDRRCVVTRYTRQIDLDRHFKVRPQISHPPGGQVSALSSPSRINPSHQWLHAVGHESYVLDGGDTNIFKVVPPACENAACRDYHKRWQPINCTGYFFERGYDRSGETSEDKNLCRFRYDIDFRPDIPSYPLT</sequence>
<evidence type="ECO:0000313" key="3">
    <source>
        <dbReference type="Proteomes" id="UP001321749"/>
    </source>
</evidence>
<gene>
    <name evidence="2" type="ORF">QBC42DRAFT_321763</name>
</gene>
<evidence type="ECO:0008006" key="4">
    <source>
        <dbReference type="Google" id="ProtNLM"/>
    </source>
</evidence>
<reference evidence="2" key="1">
    <citation type="journal article" date="2023" name="Mol. Phylogenet. Evol.">
        <title>Genome-scale phylogeny and comparative genomics of the fungal order Sordariales.</title>
        <authorList>
            <person name="Hensen N."/>
            <person name="Bonometti L."/>
            <person name="Westerberg I."/>
            <person name="Brannstrom I.O."/>
            <person name="Guillou S."/>
            <person name="Cros-Aarteil S."/>
            <person name="Calhoun S."/>
            <person name="Haridas S."/>
            <person name="Kuo A."/>
            <person name="Mondo S."/>
            <person name="Pangilinan J."/>
            <person name="Riley R."/>
            <person name="LaButti K."/>
            <person name="Andreopoulos B."/>
            <person name="Lipzen A."/>
            <person name="Chen C."/>
            <person name="Yan M."/>
            <person name="Daum C."/>
            <person name="Ng V."/>
            <person name="Clum A."/>
            <person name="Steindorff A."/>
            <person name="Ohm R.A."/>
            <person name="Martin F."/>
            <person name="Silar P."/>
            <person name="Natvig D.O."/>
            <person name="Lalanne C."/>
            <person name="Gautier V."/>
            <person name="Ament-Velasquez S.L."/>
            <person name="Kruys A."/>
            <person name="Hutchinson M.I."/>
            <person name="Powell A.J."/>
            <person name="Barry K."/>
            <person name="Miller A.N."/>
            <person name="Grigoriev I.V."/>
            <person name="Debuchy R."/>
            <person name="Gladieux P."/>
            <person name="Hiltunen Thoren M."/>
            <person name="Johannesson H."/>
        </authorList>
    </citation>
    <scope>NUCLEOTIDE SEQUENCE</scope>
    <source>
        <strain evidence="2">PSN324</strain>
    </source>
</reference>
<evidence type="ECO:0000313" key="2">
    <source>
        <dbReference type="EMBL" id="KAK4464056.1"/>
    </source>
</evidence>